<dbReference type="eggNOG" id="ENOG502ZATE">
    <property type="taxonomic scope" value="Bacteria"/>
</dbReference>
<keyword evidence="2" id="KW-1185">Reference proteome</keyword>
<reference evidence="1 2" key="1">
    <citation type="submission" date="2011-11" db="EMBL/GenBank/DDBJ databases">
        <title>Improved High-Quality Draft sequence of Beggiatoa alba B18lD.</title>
        <authorList>
            <consortium name="US DOE Joint Genome Institute"/>
            <person name="Lucas S."/>
            <person name="Han J."/>
            <person name="Lapidus A."/>
            <person name="Cheng J.-F."/>
            <person name="Goodwin L."/>
            <person name="Pitluck S."/>
            <person name="Peters L."/>
            <person name="Mikhailova N."/>
            <person name="Held B."/>
            <person name="Detter J.C."/>
            <person name="Han C."/>
            <person name="Tapia R."/>
            <person name="Land M."/>
            <person name="Hauser L."/>
            <person name="Kyrpides N."/>
            <person name="Ivanova N."/>
            <person name="Pagani I."/>
            <person name="Samuel K."/>
            <person name="Teske A."/>
            <person name="Mueller J."/>
            <person name="Woyke T."/>
        </authorList>
    </citation>
    <scope>NUCLEOTIDE SEQUENCE [LARGE SCALE GENOMIC DNA]</scope>
    <source>
        <strain evidence="1 2">B18LD</strain>
    </source>
</reference>
<dbReference type="OrthoDB" id="5623022at2"/>
<name>I3CEZ3_9GAMM</name>
<dbReference type="HOGENOM" id="CLU_770887_0_0_6"/>
<evidence type="ECO:0000313" key="1">
    <source>
        <dbReference type="EMBL" id="EIJ42186.1"/>
    </source>
</evidence>
<accession>I3CEZ3</accession>
<evidence type="ECO:0000313" key="2">
    <source>
        <dbReference type="Proteomes" id="UP000005744"/>
    </source>
</evidence>
<dbReference type="Proteomes" id="UP000005744">
    <property type="component" value="Unassembled WGS sequence"/>
</dbReference>
<organism evidence="1 2">
    <name type="scientific">Beggiatoa alba B18LD</name>
    <dbReference type="NCBI Taxonomy" id="395493"/>
    <lineage>
        <taxon>Bacteria</taxon>
        <taxon>Pseudomonadati</taxon>
        <taxon>Pseudomonadota</taxon>
        <taxon>Gammaproteobacteria</taxon>
        <taxon>Thiotrichales</taxon>
        <taxon>Thiotrichaceae</taxon>
        <taxon>Beggiatoa</taxon>
    </lineage>
</organism>
<dbReference type="STRING" id="395493.BegalDRAFT_1289"/>
<proteinExistence type="predicted"/>
<protein>
    <submittedName>
        <fullName evidence="1">Uncharacterized protein</fullName>
    </submittedName>
</protein>
<dbReference type="RefSeq" id="WP_002684898.1">
    <property type="nucleotide sequence ID" value="NZ_JH600070.1"/>
</dbReference>
<dbReference type="AlphaFoldDB" id="I3CEZ3"/>
<sequence>MPYKISIKALEKNDSVFFKSMLQLVQRQLSAEWEFAETANITVVDVEQTDGKLFWEHAISDKQCVIAYAKYNIYDAQWFLPKPIRVQPLITLLNALVEYQSIACQIPLTTSTPAVATPLVPTSSIPILLKTPTINQAITPSQSEATNDNNNNRFNPAQYLLGLLQTAIQAKTIKRFSCAGLPPIYLLPTERRCFTTKLGMSLNQLNSAQKMMYGAYSEHIDCSELSPETVLSEVEKSGLNGYPIETILWVTTLAASHGRIITSYPPNVSIRLKQWPNFAVLPHQPTYMNLAAFMLKHGADLSTIAEKTQVELHTVIDFFNACQVLGLTIAEEKQNPLQEKSVSGVKRHLFKGILKRLMS</sequence>
<gene>
    <name evidence="1" type="ORF">BegalDRAFT_1289</name>
</gene>
<dbReference type="EMBL" id="JH600070">
    <property type="protein sequence ID" value="EIJ42186.1"/>
    <property type="molecule type" value="Genomic_DNA"/>
</dbReference>